<evidence type="ECO:0000256" key="1">
    <source>
        <dbReference type="ARBA" id="ARBA00004141"/>
    </source>
</evidence>
<gene>
    <name evidence="8" type="ORF">SteCoe_35456</name>
</gene>
<name>A0A1R2ASM5_9CILI</name>
<sequence>MACLLSYSDNYFYYIHLGCAILSIFSSLFIVFFYYFTPQIQNYLYKLITNLAIAQLLSSMNFILPISLLKDTKTLCVLVGFIVNSGQITSIIWMACIAATIYQIILHPAIPYEKYKKYWIVSAWFIVPILNCIPIITDSFVPLGDTCTYNQDHTGTIERICIFFIPVWFFIILTLYFYWKILSQAKILKEISDHSIIIKRLMLYPIIMAINAIILTIARFISLVIGKCDATLIDFFSFILIALNGFINFIIFLSIPNVYKILREKFDKNQMSFSVDSNDDRSFSLMLFESEKIVDA</sequence>
<keyword evidence="2 5" id="KW-0812">Transmembrane</keyword>
<comment type="caution">
    <text evidence="8">The sequence shown here is derived from an EMBL/GenBank/DDBJ whole genome shotgun (WGS) entry which is preliminary data.</text>
</comment>
<dbReference type="PROSITE" id="PS50262">
    <property type="entry name" value="G_PROTEIN_RECEP_F1_2"/>
    <property type="match status" value="1"/>
</dbReference>
<feature type="domain" description="G-protein coupled receptors family 2 profile 2" evidence="6">
    <location>
        <begin position="9"/>
        <end position="256"/>
    </location>
</feature>
<feature type="transmembrane region" description="Helical" evidence="5">
    <location>
        <begin position="12"/>
        <end position="35"/>
    </location>
</feature>
<organism evidence="8 9">
    <name type="scientific">Stentor coeruleus</name>
    <dbReference type="NCBI Taxonomy" id="5963"/>
    <lineage>
        <taxon>Eukaryota</taxon>
        <taxon>Sar</taxon>
        <taxon>Alveolata</taxon>
        <taxon>Ciliophora</taxon>
        <taxon>Postciliodesmatophora</taxon>
        <taxon>Heterotrichea</taxon>
        <taxon>Heterotrichida</taxon>
        <taxon>Stentoridae</taxon>
        <taxon>Stentor</taxon>
    </lineage>
</organism>
<feature type="domain" description="G-protein coupled receptors family 1 profile" evidence="7">
    <location>
        <begin position="26"/>
        <end position="252"/>
    </location>
</feature>
<feature type="transmembrane region" description="Helical" evidence="5">
    <location>
        <begin position="88"/>
        <end position="106"/>
    </location>
</feature>
<proteinExistence type="predicted"/>
<feature type="transmembrane region" description="Helical" evidence="5">
    <location>
        <begin position="157"/>
        <end position="179"/>
    </location>
</feature>
<keyword evidence="9" id="KW-1185">Reference proteome</keyword>
<evidence type="ECO:0000313" key="9">
    <source>
        <dbReference type="Proteomes" id="UP000187209"/>
    </source>
</evidence>
<dbReference type="SUPFAM" id="SSF81321">
    <property type="entry name" value="Family A G protein-coupled receptor-like"/>
    <property type="match status" value="1"/>
</dbReference>
<evidence type="ECO:0000259" key="6">
    <source>
        <dbReference type="PROSITE" id="PS50261"/>
    </source>
</evidence>
<dbReference type="PANTHER" id="PTHR23112:SF0">
    <property type="entry name" value="TRANSMEMBRANE PROTEIN 116"/>
    <property type="match status" value="1"/>
</dbReference>
<dbReference type="Gene3D" id="1.20.1070.10">
    <property type="entry name" value="Rhodopsin 7-helix transmembrane proteins"/>
    <property type="match status" value="1"/>
</dbReference>
<reference evidence="8 9" key="1">
    <citation type="submission" date="2016-11" db="EMBL/GenBank/DDBJ databases">
        <title>The macronuclear genome of Stentor coeruleus: a giant cell with tiny introns.</title>
        <authorList>
            <person name="Slabodnick M."/>
            <person name="Ruby J.G."/>
            <person name="Reiff S.B."/>
            <person name="Swart E.C."/>
            <person name="Gosai S."/>
            <person name="Prabakaran S."/>
            <person name="Witkowska E."/>
            <person name="Larue G.E."/>
            <person name="Fisher S."/>
            <person name="Freeman R.M."/>
            <person name="Gunawardena J."/>
            <person name="Chu W."/>
            <person name="Stover N.A."/>
            <person name="Gregory B.D."/>
            <person name="Nowacki M."/>
            <person name="Derisi J."/>
            <person name="Roy S.W."/>
            <person name="Marshall W.F."/>
            <person name="Sood P."/>
        </authorList>
    </citation>
    <scope>NUCLEOTIDE SEQUENCE [LARGE SCALE GENOMIC DNA]</scope>
    <source>
        <strain evidence="8">WM001</strain>
    </source>
</reference>
<evidence type="ECO:0000256" key="3">
    <source>
        <dbReference type="ARBA" id="ARBA00022989"/>
    </source>
</evidence>
<dbReference type="PRINTS" id="PR02001">
    <property type="entry name" value="GCR1CAMPR"/>
</dbReference>
<evidence type="ECO:0000256" key="4">
    <source>
        <dbReference type="ARBA" id="ARBA00023136"/>
    </source>
</evidence>
<dbReference type="PANTHER" id="PTHR23112">
    <property type="entry name" value="G PROTEIN-COUPLED RECEPTOR 157-RELATED"/>
    <property type="match status" value="1"/>
</dbReference>
<feature type="transmembrane region" description="Helical" evidence="5">
    <location>
        <begin position="47"/>
        <end position="68"/>
    </location>
</feature>
<evidence type="ECO:0000256" key="2">
    <source>
        <dbReference type="ARBA" id="ARBA00022692"/>
    </source>
</evidence>
<evidence type="ECO:0000259" key="7">
    <source>
        <dbReference type="PROSITE" id="PS50262"/>
    </source>
</evidence>
<feature type="transmembrane region" description="Helical" evidence="5">
    <location>
        <begin position="235"/>
        <end position="255"/>
    </location>
</feature>
<dbReference type="GO" id="GO:0007189">
    <property type="term" value="P:adenylate cyclase-activating G protein-coupled receptor signaling pathway"/>
    <property type="evidence" value="ECO:0007669"/>
    <property type="project" value="TreeGrafter"/>
</dbReference>
<dbReference type="GO" id="GO:0004930">
    <property type="term" value="F:G protein-coupled receptor activity"/>
    <property type="evidence" value="ECO:0007669"/>
    <property type="project" value="TreeGrafter"/>
</dbReference>
<evidence type="ECO:0008006" key="10">
    <source>
        <dbReference type="Google" id="ProtNLM"/>
    </source>
</evidence>
<accession>A0A1R2ASM5</accession>
<evidence type="ECO:0000256" key="5">
    <source>
        <dbReference type="SAM" id="Phobius"/>
    </source>
</evidence>
<protein>
    <recommendedName>
        <fullName evidence="10">G-protein coupled receptors family 2 profile 2 domain-containing protein</fullName>
    </recommendedName>
</protein>
<keyword evidence="4 5" id="KW-0472">Membrane</keyword>
<feature type="transmembrane region" description="Helical" evidence="5">
    <location>
        <begin position="200"/>
        <end position="223"/>
    </location>
</feature>
<dbReference type="PROSITE" id="PS50261">
    <property type="entry name" value="G_PROTEIN_RECEP_F2_4"/>
    <property type="match status" value="1"/>
</dbReference>
<evidence type="ECO:0000313" key="8">
    <source>
        <dbReference type="EMBL" id="OMJ67400.1"/>
    </source>
</evidence>
<dbReference type="InterPro" id="IPR017981">
    <property type="entry name" value="GPCR_2-like_7TM"/>
</dbReference>
<dbReference type="Proteomes" id="UP000187209">
    <property type="component" value="Unassembled WGS sequence"/>
</dbReference>
<dbReference type="GO" id="GO:0005886">
    <property type="term" value="C:plasma membrane"/>
    <property type="evidence" value="ECO:0007669"/>
    <property type="project" value="TreeGrafter"/>
</dbReference>
<keyword evidence="3 5" id="KW-1133">Transmembrane helix</keyword>
<dbReference type="InterPro" id="IPR017452">
    <property type="entry name" value="GPCR_Rhodpsn_7TM"/>
</dbReference>
<dbReference type="OrthoDB" id="100006at2759"/>
<feature type="transmembrane region" description="Helical" evidence="5">
    <location>
        <begin position="118"/>
        <end position="137"/>
    </location>
</feature>
<dbReference type="EMBL" id="MPUH01001505">
    <property type="protein sequence ID" value="OMJ67400.1"/>
    <property type="molecule type" value="Genomic_DNA"/>
</dbReference>
<dbReference type="InterPro" id="IPR022343">
    <property type="entry name" value="GCR1-cAMP_receptor"/>
</dbReference>
<dbReference type="AlphaFoldDB" id="A0A1R2ASM5"/>
<dbReference type="GO" id="GO:0007166">
    <property type="term" value="P:cell surface receptor signaling pathway"/>
    <property type="evidence" value="ECO:0007669"/>
    <property type="project" value="InterPro"/>
</dbReference>
<comment type="subcellular location">
    <subcellularLocation>
        <location evidence="1">Membrane</location>
        <topology evidence="1">Multi-pass membrane protein</topology>
    </subcellularLocation>
</comment>